<feature type="compositionally biased region" description="Basic and acidic residues" evidence="1">
    <location>
        <begin position="146"/>
        <end position="160"/>
    </location>
</feature>
<dbReference type="GO" id="GO:0006511">
    <property type="term" value="P:ubiquitin-dependent protein catabolic process"/>
    <property type="evidence" value="ECO:0007669"/>
    <property type="project" value="TreeGrafter"/>
</dbReference>
<dbReference type="InterPro" id="IPR009060">
    <property type="entry name" value="UBA-like_sf"/>
</dbReference>
<feature type="compositionally biased region" description="Basic and acidic residues" evidence="1">
    <location>
        <begin position="1"/>
        <end position="11"/>
    </location>
</feature>
<reference evidence="3 4" key="1">
    <citation type="journal article" date="2023" name="Elife">
        <title>Identification of key yeast species and microbe-microbe interactions impacting larval growth of Drosophila in the wild.</title>
        <authorList>
            <person name="Mure A."/>
            <person name="Sugiura Y."/>
            <person name="Maeda R."/>
            <person name="Honda K."/>
            <person name="Sakurai N."/>
            <person name="Takahashi Y."/>
            <person name="Watada M."/>
            <person name="Katoh T."/>
            <person name="Gotoh A."/>
            <person name="Gotoh Y."/>
            <person name="Taniguchi I."/>
            <person name="Nakamura K."/>
            <person name="Hayashi T."/>
            <person name="Katayama T."/>
            <person name="Uemura T."/>
            <person name="Hattori Y."/>
        </authorList>
    </citation>
    <scope>NUCLEOTIDE SEQUENCE [LARGE SCALE GENOMIC DNA]</scope>
    <source>
        <strain evidence="3 4">SC-9</strain>
    </source>
</reference>
<feature type="region of interest" description="Disordered" evidence="1">
    <location>
        <begin position="120"/>
        <end position="177"/>
    </location>
</feature>
<name>A0AAV5QSM9_9ASCO</name>
<protein>
    <submittedName>
        <fullName evidence="3">Ubiquitin-binding protein</fullName>
    </submittedName>
</protein>
<dbReference type="GO" id="GO:0043130">
    <property type="term" value="F:ubiquitin binding"/>
    <property type="evidence" value="ECO:0007669"/>
    <property type="project" value="InterPro"/>
</dbReference>
<feature type="compositionally biased region" description="Basic and acidic residues" evidence="1">
    <location>
        <begin position="120"/>
        <end position="129"/>
    </location>
</feature>
<comment type="caution">
    <text evidence="3">The sequence shown here is derived from an EMBL/GenBank/DDBJ whole genome shotgun (WGS) entry which is preliminary data.</text>
</comment>
<feature type="compositionally biased region" description="Polar residues" evidence="1">
    <location>
        <begin position="25"/>
        <end position="54"/>
    </location>
</feature>
<feature type="region of interest" description="Disordered" evidence="1">
    <location>
        <begin position="1"/>
        <end position="86"/>
    </location>
</feature>
<dbReference type="GeneID" id="90075905"/>
<dbReference type="CDD" id="cd14372">
    <property type="entry name" value="CUE_Cue5p_like"/>
    <property type="match status" value="1"/>
</dbReference>
<dbReference type="InterPro" id="IPR041807">
    <property type="entry name" value="Cue5/Don1_CUE"/>
</dbReference>
<feature type="compositionally biased region" description="Acidic residues" evidence="1">
    <location>
        <begin position="388"/>
        <end position="397"/>
    </location>
</feature>
<accession>A0AAV5QSM9</accession>
<dbReference type="FunFam" id="1.10.8.10:FF:000064">
    <property type="entry name" value="Similar to CUE domain-containing protein"/>
    <property type="match status" value="1"/>
</dbReference>
<dbReference type="AlphaFoldDB" id="A0AAV5QSM9"/>
<dbReference type="GO" id="GO:0031624">
    <property type="term" value="F:ubiquitin conjugating enzyme binding"/>
    <property type="evidence" value="ECO:0007669"/>
    <property type="project" value="TreeGrafter"/>
</dbReference>
<evidence type="ECO:0000313" key="4">
    <source>
        <dbReference type="Proteomes" id="UP001360560"/>
    </source>
</evidence>
<evidence type="ECO:0000313" key="3">
    <source>
        <dbReference type="EMBL" id="GMM37930.1"/>
    </source>
</evidence>
<dbReference type="SUPFAM" id="SSF46934">
    <property type="entry name" value="UBA-like"/>
    <property type="match status" value="1"/>
</dbReference>
<dbReference type="EMBL" id="BTFZ01000013">
    <property type="protein sequence ID" value="GMM37930.1"/>
    <property type="molecule type" value="Genomic_DNA"/>
</dbReference>
<feature type="compositionally biased region" description="Polar residues" evidence="1">
    <location>
        <begin position="328"/>
        <end position="337"/>
    </location>
</feature>
<feature type="region of interest" description="Disordered" evidence="1">
    <location>
        <begin position="271"/>
        <end position="404"/>
    </location>
</feature>
<feature type="compositionally biased region" description="Polar residues" evidence="1">
    <location>
        <begin position="165"/>
        <end position="176"/>
    </location>
</feature>
<keyword evidence="4" id="KW-1185">Reference proteome</keyword>
<evidence type="ECO:0000256" key="1">
    <source>
        <dbReference type="SAM" id="MobiDB-lite"/>
    </source>
</evidence>
<dbReference type="GO" id="GO:0005737">
    <property type="term" value="C:cytoplasm"/>
    <property type="evidence" value="ECO:0007669"/>
    <property type="project" value="TreeGrafter"/>
</dbReference>
<sequence length="404" mass="44821">MSAEEEPKKSAPETVAETLDDSGSKKVTFNDNHTPSPEKLSSPTEPLDNLSKSPSILKKSGEKPPPRPPRPLSPRQKAKKTLQDAFPNMEEKYINAVLIASEGDLNPAFNALLYLSDPESKVEVPEPKQKPPVPSRNRHKSLQMQEDERLARRLAREFNKPEVGSNPQPNTRSANTEEPDVINQFLDEDLPQLKKQFEKGFEETRQKVGTFFSGITKQLQGDDDSDEEYSIRYKPNRSLHNSQSRIDKTTRINTMKNRKIKDDEDGQLFGALGSLGSPPVSARSSATFKRNEYEGDMPVEQFSTITLTNNDKDLPDVPIVSSKLETVDATNPQNSGSVCGDAKPPSNQNSKSSSEPVDTKKGGASKWEPLTDVPPQPITDDAFLVTSSDDEDEDDEETKTADKK</sequence>
<dbReference type="SMART" id="SM00546">
    <property type="entry name" value="CUE"/>
    <property type="match status" value="1"/>
</dbReference>
<dbReference type="PROSITE" id="PS51140">
    <property type="entry name" value="CUE"/>
    <property type="match status" value="1"/>
</dbReference>
<feature type="compositionally biased region" description="Low complexity" evidence="1">
    <location>
        <begin position="343"/>
        <end position="354"/>
    </location>
</feature>
<gene>
    <name evidence="3" type="ORF">DASC09_052550</name>
</gene>
<dbReference type="PANTHER" id="PTHR16461:SF5">
    <property type="entry name" value="TOLL-INTERACTING PROTEIN"/>
    <property type="match status" value="1"/>
</dbReference>
<dbReference type="Proteomes" id="UP001360560">
    <property type="component" value="Unassembled WGS sequence"/>
</dbReference>
<dbReference type="Pfam" id="PF02845">
    <property type="entry name" value="CUE"/>
    <property type="match status" value="1"/>
</dbReference>
<organism evidence="3 4">
    <name type="scientific">Saccharomycopsis crataegensis</name>
    <dbReference type="NCBI Taxonomy" id="43959"/>
    <lineage>
        <taxon>Eukaryota</taxon>
        <taxon>Fungi</taxon>
        <taxon>Dikarya</taxon>
        <taxon>Ascomycota</taxon>
        <taxon>Saccharomycotina</taxon>
        <taxon>Saccharomycetes</taxon>
        <taxon>Saccharomycopsidaceae</taxon>
        <taxon>Saccharomycopsis</taxon>
    </lineage>
</organism>
<dbReference type="RefSeq" id="XP_064854926.1">
    <property type="nucleotide sequence ID" value="XM_064998854.1"/>
</dbReference>
<dbReference type="Gene3D" id="1.10.8.10">
    <property type="entry name" value="DNA helicase RuvA subunit, C-terminal domain"/>
    <property type="match status" value="1"/>
</dbReference>
<feature type="domain" description="CUE" evidence="2">
    <location>
        <begin position="74"/>
        <end position="117"/>
    </location>
</feature>
<dbReference type="InterPro" id="IPR003892">
    <property type="entry name" value="CUE"/>
</dbReference>
<evidence type="ECO:0000259" key="2">
    <source>
        <dbReference type="PROSITE" id="PS51140"/>
    </source>
</evidence>
<dbReference type="PANTHER" id="PTHR16461">
    <property type="entry name" value="TOLL-INTERACTING PROTEIN"/>
    <property type="match status" value="1"/>
</dbReference>
<proteinExistence type="predicted"/>